<dbReference type="RefSeq" id="WP_188548981.1">
    <property type="nucleotide sequence ID" value="NZ_BMFY01000001.1"/>
</dbReference>
<dbReference type="AlphaFoldDB" id="A0A8J2XJJ8"/>
<evidence type="ECO:0000256" key="2">
    <source>
        <dbReference type="ARBA" id="ARBA00023125"/>
    </source>
</evidence>
<name>A0A8J2XJJ8_9MICO</name>
<dbReference type="SUPFAM" id="SSF54909">
    <property type="entry name" value="Dimeric alpha+beta barrel"/>
    <property type="match status" value="1"/>
</dbReference>
<dbReference type="InterPro" id="IPR011008">
    <property type="entry name" value="Dimeric_a/b-barrel"/>
</dbReference>
<evidence type="ECO:0000313" key="6">
    <source>
        <dbReference type="Proteomes" id="UP000616114"/>
    </source>
</evidence>
<dbReference type="Gene3D" id="1.10.10.10">
    <property type="entry name" value="Winged helix-like DNA-binding domain superfamily/Winged helix DNA-binding domain"/>
    <property type="match status" value="1"/>
</dbReference>
<dbReference type="PRINTS" id="PR00033">
    <property type="entry name" value="HTHASNC"/>
</dbReference>
<dbReference type="PROSITE" id="PS50956">
    <property type="entry name" value="HTH_ASNC_2"/>
    <property type="match status" value="1"/>
</dbReference>
<proteinExistence type="predicted"/>
<evidence type="ECO:0000313" key="5">
    <source>
        <dbReference type="EMBL" id="GGA02417.1"/>
    </source>
</evidence>
<accession>A0A8J2XJJ8</accession>
<dbReference type="InterPro" id="IPR000485">
    <property type="entry name" value="AsnC-type_HTH_dom"/>
</dbReference>
<dbReference type="InterPro" id="IPR036390">
    <property type="entry name" value="WH_DNA-bd_sf"/>
</dbReference>
<dbReference type="Gene3D" id="3.30.70.920">
    <property type="match status" value="1"/>
</dbReference>
<dbReference type="PANTHER" id="PTHR30154">
    <property type="entry name" value="LEUCINE-RESPONSIVE REGULATORY PROTEIN"/>
    <property type="match status" value="1"/>
</dbReference>
<reference evidence="5" key="1">
    <citation type="journal article" date="2014" name="Int. J. Syst. Evol. Microbiol.">
        <title>Complete genome sequence of Corynebacterium casei LMG S-19264T (=DSM 44701T), isolated from a smear-ripened cheese.</title>
        <authorList>
            <consortium name="US DOE Joint Genome Institute (JGI-PGF)"/>
            <person name="Walter F."/>
            <person name="Albersmeier A."/>
            <person name="Kalinowski J."/>
            <person name="Ruckert C."/>
        </authorList>
    </citation>
    <scope>NUCLEOTIDE SEQUENCE</scope>
    <source>
        <strain evidence="5">CGMCC 1.12785</strain>
    </source>
</reference>
<evidence type="ECO:0000256" key="3">
    <source>
        <dbReference type="ARBA" id="ARBA00023163"/>
    </source>
</evidence>
<comment type="caution">
    <text evidence="5">The sequence shown here is derived from an EMBL/GenBank/DDBJ whole genome shotgun (WGS) entry which is preliminary data.</text>
</comment>
<dbReference type="GO" id="GO:0043200">
    <property type="term" value="P:response to amino acid"/>
    <property type="evidence" value="ECO:0007669"/>
    <property type="project" value="TreeGrafter"/>
</dbReference>
<feature type="domain" description="HTH asnC-type" evidence="4">
    <location>
        <begin position="1"/>
        <end position="74"/>
    </location>
</feature>
<keyword evidence="3" id="KW-0804">Transcription</keyword>
<dbReference type="InterPro" id="IPR019887">
    <property type="entry name" value="Tscrpt_reg_AsnC/Lrp_C"/>
</dbReference>
<dbReference type="SMART" id="SM00344">
    <property type="entry name" value="HTH_ASNC"/>
    <property type="match status" value="1"/>
</dbReference>
<dbReference type="InterPro" id="IPR019888">
    <property type="entry name" value="Tscrpt_reg_AsnC-like"/>
</dbReference>
<dbReference type="GO" id="GO:0005829">
    <property type="term" value="C:cytosol"/>
    <property type="evidence" value="ECO:0007669"/>
    <property type="project" value="TreeGrafter"/>
</dbReference>
<dbReference type="SUPFAM" id="SSF46785">
    <property type="entry name" value="Winged helix' DNA-binding domain"/>
    <property type="match status" value="1"/>
</dbReference>
<sequence length="145" mass="15940">MDVLDERIVEYLRHDARTPVTKIARSIGLSNAATGRRIARLEQDGVIQGYVAVVSPASTRTLEAFAEIRLGGETSGDRMAQIAALIPEISEYFVVAGDPDVLTRFTVDNVEHLHSVINTIRRQENVVGTKTLIVISAWNRALASR</sequence>
<evidence type="ECO:0000256" key="1">
    <source>
        <dbReference type="ARBA" id="ARBA00023015"/>
    </source>
</evidence>
<reference evidence="5" key="2">
    <citation type="submission" date="2020-09" db="EMBL/GenBank/DDBJ databases">
        <authorList>
            <person name="Sun Q."/>
            <person name="Zhou Y."/>
        </authorList>
    </citation>
    <scope>NUCLEOTIDE SEQUENCE</scope>
    <source>
        <strain evidence="5">CGMCC 1.12785</strain>
    </source>
</reference>
<keyword evidence="2" id="KW-0238">DNA-binding</keyword>
<keyword evidence="6" id="KW-1185">Reference proteome</keyword>
<dbReference type="InterPro" id="IPR036388">
    <property type="entry name" value="WH-like_DNA-bd_sf"/>
</dbReference>
<dbReference type="EMBL" id="BMFY01000001">
    <property type="protein sequence ID" value="GGA02417.1"/>
    <property type="molecule type" value="Genomic_DNA"/>
</dbReference>
<protein>
    <submittedName>
        <fullName evidence="5">AsnC family transcriptional regulator</fullName>
    </submittedName>
</protein>
<dbReference type="Pfam" id="PF01037">
    <property type="entry name" value="AsnC_trans_reg"/>
    <property type="match status" value="1"/>
</dbReference>
<dbReference type="PANTHER" id="PTHR30154:SF45">
    <property type="entry name" value="TRANSCRIPTIONAL REGULATORY PROTEIN (PROBABLY ASNC-FAMILY)-RELATED"/>
    <property type="match status" value="1"/>
</dbReference>
<organism evidence="5 6">
    <name type="scientific">Sediminivirga luteola</name>
    <dbReference type="NCBI Taxonomy" id="1774748"/>
    <lineage>
        <taxon>Bacteria</taxon>
        <taxon>Bacillati</taxon>
        <taxon>Actinomycetota</taxon>
        <taxon>Actinomycetes</taxon>
        <taxon>Micrococcales</taxon>
        <taxon>Brevibacteriaceae</taxon>
        <taxon>Sediminivirga</taxon>
    </lineage>
</organism>
<dbReference type="Pfam" id="PF13404">
    <property type="entry name" value="HTH_AsnC-type"/>
    <property type="match status" value="1"/>
</dbReference>
<dbReference type="Proteomes" id="UP000616114">
    <property type="component" value="Unassembled WGS sequence"/>
</dbReference>
<evidence type="ECO:0000259" key="4">
    <source>
        <dbReference type="PROSITE" id="PS50956"/>
    </source>
</evidence>
<keyword evidence="1" id="KW-0805">Transcription regulation</keyword>
<gene>
    <name evidence="5" type="ORF">GCM10011333_01200</name>
</gene>
<dbReference type="GO" id="GO:0043565">
    <property type="term" value="F:sequence-specific DNA binding"/>
    <property type="evidence" value="ECO:0007669"/>
    <property type="project" value="InterPro"/>
</dbReference>